<keyword evidence="4" id="KW-1185">Reference proteome</keyword>
<gene>
    <name evidence="1" type="primary">valS</name>
    <name evidence="1" type="ORF">HMPREF9418_2039</name>
    <name evidence="2" type="ORF">MON40_04570</name>
</gene>
<dbReference type="GO" id="GO:0004832">
    <property type="term" value="F:valine-tRNA ligase activity"/>
    <property type="evidence" value="ECO:0007669"/>
    <property type="project" value="UniProtKB-EC"/>
</dbReference>
<organism evidence="1 3">
    <name type="scientific">Neisseria macacae ATCC 33926</name>
    <dbReference type="NCBI Taxonomy" id="997348"/>
    <lineage>
        <taxon>Bacteria</taxon>
        <taxon>Pseudomonadati</taxon>
        <taxon>Pseudomonadota</taxon>
        <taxon>Betaproteobacteria</taxon>
        <taxon>Neisseriales</taxon>
        <taxon>Neisseriaceae</taxon>
        <taxon>Neisseria</taxon>
    </lineage>
</organism>
<evidence type="ECO:0000313" key="4">
    <source>
        <dbReference type="Proteomes" id="UP000829455"/>
    </source>
</evidence>
<reference evidence="2 4" key="2">
    <citation type="submission" date="2022-03" db="EMBL/GenBank/DDBJ databases">
        <title>Genome sequencing of Neisseria macacae.</title>
        <authorList>
            <person name="Baek M.-G."/>
        </authorList>
    </citation>
    <scope>NUCLEOTIDE SEQUENCE [LARGE SCALE GENOMIC DNA]</scope>
    <source>
        <strain evidence="2 4">ATCC 33926</strain>
    </source>
</reference>
<evidence type="ECO:0000313" key="2">
    <source>
        <dbReference type="EMBL" id="UNV85787.1"/>
    </source>
</evidence>
<protein>
    <submittedName>
        <fullName evidence="1">Valyl-tRNA synthetase</fullName>
        <ecNumber evidence="1">6.1.1.9</ecNumber>
    </submittedName>
</protein>
<reference evidence="1 3" key="1">
    <citation type="submission" date="2011-05" db="EMBL/GenBank/DDBJ databases">
        <authorList>
            <person name="Muzny D."/>
            <person name="Qin X."/>
            <person name="Deng J."/>
            <person name="Jiang H."/>
            <person name="Liu Y."/>
            <person name="Qu J."/>
            <person name="Song X.-Z."/>
            <person name="Zhang L."/>
            <person name="Thornton R."/>
            <person name="Coyle M."/>
            <person name="Francisco L."/>
            <person name="Jackson L."/>
            <person name="Javaid M."/>
            <person name="Korchina V."/>
            <person name="Kovar C."/>
            <person name="Mata R."/>
            <person name="Mathew T."/>
            <person name="Ngo R."/>
            <person name="Nguyen L."/>
            <person name="Nguyen N."/>
            <person name="Okwuonu G."/>
            <person name="Ongeri F."/>
            <person name="Pham C."/>
            <person name="Simmons D."/>
            <person name="Wilczek-Boney K."/>
            <person name="Hale W."/>
            <person name="Jakkamsetti A."/>
            <person name="Pham P."/>
            <person name="Ruth R."/>
            <person name="San Lucas F."/>
            <person name="Warren J."/>
            <person name="Zhang J."/>
            <person name="Zhao Z."/>
            <person name="Zhou C."/>
            <person name="Zhu D."/>
            <person name="Lee S."/>
            <person name="Bess C."/>
            <person name="Blankenburg K."/>
            <person name="Forbes L."/>
            <person name="Fu Q."/>
            <person name="Gubbala S."/>
            <person name="Hirani K."/>
            <person name="Jayaseelan J.C."/>
            <person name="Lara F."/>
            <person name="Munidasa M."/>
            <person name="Palculict T."/>
            <person name="Patil S."/>
            <person name="Pu L.-L."/>
            <person name="Saada N."/>
            <person name="Tang L."/>
            <person name="Weissenberger G."/>
            <person name="Zhu Y."/>
            <person name="Hemphill L."/>
            <person name="Shang Y."/>
            <person name="Youmans B."/>
            <person name="Ayvaz T."/>
            <person name="Ross M."/>
            <person name="Santibanez J."/>
            <person name="Aqrawi P."/>
            <person name="Gross S."/>
            <person name="Joshi V."/>
            <person name="Fowler G."/>
            <person name="Nazareth L."/>
            <person name="Reid J."/>
            <person name="Worley K."/>
            <person name="Petrosino J."/>
            <person name="Highlander S."/>
            <person name="Gibbs R."/>
        </authorList>
    </citation>
    <scope>NUCLEOTIDE SEQUENCE [LARGE SCALE GENOMIC DNA]</scope>
    <source>
        <strain evidence="1 3">ATCC 33926</strain>
    </source>
</reference>
<dbReference type="EMBL" id="CP094241">
    <property type="protein sequence ID" value="UNV85787.1"/>
    <property type="molecule type" value="Genomic_DNA"/>
</dbReference>
<evidence type="ECO:0000313" key="1">
    <source>
        <dbReference type="EMBL" id="EGQ76322.1"/>
    </source>
</evidence>
<dbReference type="AlphaFoldDB" id="A0AA36UI61"/>
<evidence type="ECO:0000313" key="3">
    <source>
        <dbReference type="Proteomes" id="UP000004982"/>
    </source>
</evidence>
<keyword evidence="1" id="KW-0436">Ligase</keyword>
<dbReference type="RefSeq" id="WP_003779175.1">
    <property type="nucleotide sequence ID" value="NZ_CP094241.1"/>
</dbReference>
<dbReference type="EMBL" id="AFQE01000098">
    <property type="protein sequence ID" value="EGQ76322.1"/>
    <property type="molecule type" value="Genomic_DNA"/>
</dbReference>
<dbReference type="Proteomes" id="UP000829455">
    <property type="component" value="Chromosome"/>
</dbReference>
<accession>A0AA36UI61</accession>
<dbReference type="EC" id="6.1.1.9" evidence="1"/>
<dbReference type="Proteomes" id="UP000004982">
    <property type="component" value="Unassembled WGS sequence"/>
</dbReference>
<proteinExistence type="predicted"/>
<name>A0AA36UI61_9NEIS</name>
<sequence length="101" mass="11558">MKNVIAKVTILFARNVVQHTQKVEIASLNQYLKGVVAVKNTQNVLFAMRNVAWNLTVQVYDLKTNSKRMSVESLKNPLQLMERWILQSSSASQRLQTKKVV</sequence>